<dbReference type="GO" id="GO:0005615">
    <property type="term" value="C:extracellular space"/>
    <property type="evidence" value="ECO:0007669"/>
    <property type="project" value="TreeGrafter"/>
</dbReference>
<keyword evidence="1" id="KW-0732">Signal</keyword>
<evidence type="ECO:0000256" key="1">
    <source>
        <dbReference type="SAM" id="SignalP"/>
    </source>
</evidence>
<dbReference type="InterPro" id="IPR017850">
    <property type="entry name" value="Alkaline_phosphatase_core_sf"/>
</dbReference>
<feature type="chain" id="PRO_5005895277" evidence="1">
    <location>
        <begin position="23"/>
        <end position="658"/>
    </location>
</feature>
<feature type="signal peptide" evidence="1">
    <location>
        <begin position="1"/>
        <end position="22"/>
    </location>
</feature>
<dbReference type="InterPro" id="IPR004245">
    <property type="entry name" value="DUF229"/>
</dbReference>
<keyword evidence="2" id="KW-1185">Reference proteome</keyword>
<dbReference type="SUPFAM" id="SSF53649">
    <property type="entry name" value="Alkaline phosphatase-like"/>
    <property type="match status" value="1"/>
</dbReference>
<protein>
    <submittedName>
        <fullName evidence="3">Sulfatase domain-containing protein</fullName>
    </submittedName>
</protein>
<dbReference type="PANTHER" id="PTHR10974">
    <property type="entry name" value="FI08016P-RELATED"/>
    <property type="match status" value="1"/>
</dbReference>
<dbReference type="AlphaFoldDB" id="A0A0N5C3E0"/>
<dbReference type="Proteomes" id="UP000046392">
    <property type="component" value="Unplaced"/>
</dbReference>
<accession>A0A0N5C3E0</accession>
<name>A0A0N5C3E0_STREA</name>
<reference evidence="3" key="1">
    <citation type="submission" date="2017-02" db="UniProtKB">
        <authorList>
            <consortium name="WormBaseParasite"/>
        </authorList>
    </citation>
    <scope>IDENTIFICATION</scope>
</reference>
<dbReference type="WBParaSite" id="SPAL_0001249200.1">
    <property type="protein sequence ID" value="SPAL_0001249200.1"/>
    <property type="gene ID" value="SPAL_0001249200"/>
</dbReference>
<organism evidence="2 3">
    <name type="scientific">Strongyloides papillosus</name>
    <name type="common">Intestinal threadworm</name>
    <dbReference type="NCBI Taxonomy" id="174720"/>
    <lineage>
        <taxon>Eukaryota</taxon>
        <taxon>Metazoa</taxon>
        <taxon>Ecdysozoa</taxon>
        <taxon>Nematoda</taxon>
        <taxon>Chromadorea</taxon>
        <taxon>Rhabditida</taxon>
        <taxon>Tylenchina</taxon>
        <taxon>Panagrolaimomorpha</taxon>
        <taxon>Strongyloidoidea</taxon>
        <taxon>Strongyloididae</taxon>
        <taxon>Strongyloides</taxon>
    </lineage>
</organism>
<evidence type="ECO:0000313" key="2">
    <source>
        <dbReference type="Proteomes" id="UP000046392"/>
    </source>
</evidence>
<dbReference type="PANTHER" id="PTHR10974:SF75">
    <property type="entry name" value="SULFATASE DOMAIN-CONTAINING PROTEIN"/>
    <property type="match status" value="1"/>
</dbReference>
<dbReference type="Gene3D" id="3.40.720.10">
    <property type="entry name" value="Alkaline Phosphatase, subunit A"/>
    <property type="match status" value="1"/>
</dbReference>
<dbReference type="STRING" id="174720.A0A0N5C3E0"/>
<dbReference type="Pfam" id="PF02995">
    <property type="entry name" value="DUF229"/>
    <property type="match status" value="1"/>
</dbReference>
<sequence>MNIFAIIFIIIVDIYFLKNVIGQDNDTFKKQSNFEKFVGYLKEETEYKKCQIKNYPFKLSVGEFFSHPYKQPKCKRNWSNKYFHSSNGILKYKDNFIDIYCKYRCNFPKGDSNVKLGKWKNIKNARPECDVYEVICKSKTSGRIVFYDIFLQLYKLNDLPSEKVHFLQQSYPVEKIKHKYNVHVIVVDSLSHFNAMRGFPKTLEYLKSHYKGVMFKYLNKVGYGSQANGHAFLLNRRVIDLYDFETDQFSISDYGEPIKAYKKYLDSEPYIGKYFRQLNYTVLMNEDSFESVFSMYNSKGFFGNIAHHTTRPFFRKIKKLYSIKKYREGRLIKSKCLENPDYQLEYLKLFMESYKNRRQFTLTWIAQIAHNHLTGHFQFDTLFKNFFESNKEILDNGFVIFMGDHGFKMGPYRVTELGAYEDNNPFLVIAPPKELRCKKSEVLENLIYNSNKHISQFDVYTTMLDIATEGSRSNFKDMKQFNFSEIIKDNQVKGLSLLRKIENYRTCFEMEVSSQYCLCSMIYRNFNKEVFEKVKMKNGNHLAELNYANDIIKIIRKNFINYLNYVLRKARIKNICTNFRESKKGFIDIKYSVSKNRTLIFLVKQEVKPKGIYETYFNEKGDLYGVPILRVDRYHSYVKKCSPPKHVEMYCYCKNTVI</sequence>
<dbReference type="CDD" id="cd16021">
    <property type="entry name" value="ALP_like"/>
    <property type="match status" value="1"/>
</dbReference>
<evidence type="ECO:0000313" key="3">
    <source>
        <dbReference type="WBParaSite" id="SPAL_0001249200.1"/>
    </source>
</evidence>
<proteinExistence type="predicted"/>